<gene>
    <name evidence="8" type="ORF">QCA50_014857</name>
</gene>
<evidence type="ECO:0000256" key="6">
    <source>
        <dbReference type="ARBA" id="ARBA00023157"/>
    </source>
</evidence>
<reference evidence="8 9" key="1">
    <citation type="submission" date="2022-09" db="EMBL/GenBank/DDBJ databases">
        <authorList>
            <person name="Palmer J.M."/>
        </authorList>
    </citation>
    <scope>NUCLEOTIDE SEQUENCE [LARGE SCALE GENOMIC DNA]</scope>
    <source>
        <strain evidence="8 9">DSM 7382</strain>
    </source>
</reference>
<comment type="similarity">
    <text evidence="2 7">Belongs to the fungal hydrophobin family.</text>
</comment>
<evidence type="ECO:0000256" key="2">
    <source>
        <dbReference type="ARBA" id="ARBA00010446"/>
    </source>
</evidence>
<keyword evidence="9" id="KW-1185">Reference proteome</keyword>
<dbReference type="InterPro" id="IPR019778">
    <property type="entry name" value="Class_I_Hydrophobin_CS"/>
</dbReference>
<dbReference type="GO" id="GO:0009277">
    <property type="term" value="C:fungal-type cell wall"/>
    <property type="evidence" value="ECO:0007669"/>
    <property type="project" value="InterPro"/>
</dbReference>
<comment type="caution">
    <text evidence="8">The sequence shown here is derived from an EMBL/GenBank/DDBJ whole genome shotgun (WGS) entry which is preliminary data.</text>
</comment>
<evidence type="ECO:0000313" key="8">
    <source>
        <dbReference type="EMBL" id="KAK7681895.1"/>
    </source>
</evidence>
<evidence type="ECO:0000256" key="5">
    <source>
        <dbReference type="ARBA" id="ARBA00022729"/>
    </source>
</evidence>
<dbReference type="InterPro" id="IPR001338">
    <property type="entry name" value="Class_I_Hydrophobin"/>
</dbReference>
<dbReference type="Pfam" id="PF01185">
    <property type="entry name" value="Hydrophobin"/>
    <property type="match status" value="1"/>
</dbReference>
<evidence type="ECO:0000256" key="7">
    <source>
        <dbReference type="RuleBase" id="RU365009"/>
    </source>
</evidence>
<evidence type="ECO:0000256" key="4">
    <source>
        <dbReference type="ARBA" id="ARBA00022525"/>
    </source>
</evidence>
<evidence type="ECO:0000313" key="9">
    <source>
        <dbReference type="Proteomes" id="UP001385951"/>
    </source>
</evidence>
<dbReference type="CDD" id="cd23507">
    <property type="entry name" value="hydrophobin_I"/>
    <property type="match status" value="1"/>
</dbReference>
<sequence>MISPPSRKTTSTEPTKIRNMFPRLITFSTLAFALLAVATPARRNEPASSCSTGPIQCCENTETAGSKSGATLLESIGVIVQDVNVLLGVTCSPVSVIGVGGDSCSASPVCCENNSFGSLVSIGCVPVDLTSKLYF</sequence>
<accession>A0AAW0FYN2</accession>
<name>A0AAW0FYN2_9APHY</name>
<dbReference type="SMART" id="SM00075">
    <property type="entry name" value="HYDRO"/>
    <property type="match status" value="1"/>
</dbReference>
<comment type="subcellular location">
    <subcellularLocation>
        <location evidence="1 7">Secreted</location>
        <location evidence="1 7">Cell wall</location>
    </subcellularLocation>
</comment>
<evidence type="ECO:0000256" key="1">
    <source>
        <dbReference type="ARBA" id="ARBA00004191"/>
    </source>
</evidence>
<dbReference type="GO" id="GO:0005199">
    <property type="term" value="F:structural constituent of cell wall"/>
    <property type="evidence" value="ECO:0007669"/>
    <property type="project" value="InterPro"/>
</dbReference>
<keyword evidence="6 7" id="KW-1015">Disulfide bond</keyword>
<dbReference type="EMBL" id="JASBNA010000038">
    <property type="protein sequence ID" value="KAK7681895.1"/>
    <property type="molecule type" value="Genomic_DNA"/>
</dbReference>
<protein>
    <recommendedName>
        <fullName evidence="7">Hydrophobin</fullName>
    </recommendedName>
</protein>
<organism evidence="8 9">
    <name type="scientific">Cerrena zonata</name>
    <dbReference type="NCBI Taxonomy" id="2478898"/>
    <lineage>
        <taxon>Eukaryota</taxon>
        <taxon>Fungi</taxon>
        <taxon>Dikarya</taxon>
        <taxon>Basidiomycota</taxon>
        <taxon>Agaricomycotina</taxon>
        <taxon>Agaricomycetes</taxon>
        <taxon>Polyporales</taxon>
        <taxon>Cerrenaceae</taxon>
        <taxon>Cerrena</taxon>
    </lineage>
</organism>
<proteinExistence type="inferred from homology"/>
<dbReference type="PROSITE" id="PS00956">
    <property type="entry name" value="HYDROPHOBIN"/>
    <property type="match status" value="1"/>
</dbReference>
<keyword evidence="5 7" id="KW-0732">Signal</keyword>
<keyword evidence="3 7" id="KW-0134">Cell wall</keyword>
<dbReference type="Proteomes" id="UP001385951">
    <property type="component" value="Unassembled WGS sequence"/>
</dbReference>
<dbReference type="AlphaFoldDB" id="A0AAW0FYN2"/>
<keyword evidence="4 7" id="KW-0964">Secreted</keyword>
<evidence type="ECO:0000256" key="3">
    <source>
        <dbReference type="ARBA" id="ARBA00022512"/>
    </source>
</evidence>